<dbReference type="Proteomes" id="UP000254651">
    <property type="component" value="Unassembled WGS sequence"/>
</dbReference>
<dbReference type="InterPro" id="IPR025384">
    <property type="entry name" value="DUF4298"/>
</dbReference>
<keyword evidence="2" id="KW-1185">Reference proteome</keyword>
<dbReference type="AlphaFoldDB" id="A0A378UKE2"/>
<evidence type="ECO:0008006" key="3">
    <source>
        <dbReference type="Google" id="ProtNLM"/>
    </source>
</evidence>
<protein>
    <recommendedName>
        <fullName evidence="3">DUF4298 domain-containing protein</fullName>
    </recommendedName>
</protein>
<gene>
    <name evidence="1" type="ORF">NCTC10295_01754</name>
</gene>
<sequence>MAHHPDMHNMQNRINHIQSRYREWCALLPELEADLARWQQAAELINELDGFYTGGEYLALHEALENGASLDLTTPGEHSIMSQDALWTAYTDFQRIAWQRLRLATEALDPQTD</sequence>
<dbReference type="EMBL" id="UGQS01000002">
    <property type="protein sequence ID" value="STZ76961.1"/>
    <property type="molecule type" value="Genomic_DNA"/>
</dbReference>
<accession>A0A378UKE2</accession>
<evidence type="ECO:0000313" key="2">
    <source>
        <dbReference type="Proteomes" id="UP000254651"/>
    </source>
</evidence>
<reference evidence="1 2" key="1">
    <citation type="submission" date="2018-06" db="EMBL/GenBank/DDBJ databases">
        <authorList>
            <consortium name="Pathogen Informatics"/>
            <person name="Doyle S."/>
        </authorList>
    </citation>
    <scope>NUCLEOTIDE SEQUENCE [LARGE SCALE GENOMIC DNA]</scope>
    <source>
        <strain evidence="1 2">NCTC10295</strain>
    </source>
</reference>
<name>A0A378UKE2_BERDE</name>
<evidence type="ECO:0000313" key="1">
    <source>
        <dbReference type="EMBL" id="STZ76961.1"/>
    </source>
</evidence>
<organism evidence="1 2">
    <name type="scientific">Bergeriella denitrificans</name>
    <name type="common">Neisseria denitrificans</name>
    <dbReference type="NCBI Taxonomy" id="494"/>
    <lineage>
        <taxon>Bacteria</taxon>
        <taxon>Pseudomonadati</taxon>
        <taxon>Pseudomonadota</taxon>
        <taxon>Betaproteobacteria</taxon>
        <taxon>Neisseriales</taxon>
        <taxon>Neisseriaceae</taxon>
        <taxon>Bergeriella</taxon>
    </lineage>
</organism>
<dbReference type="Pfam" id="PF14131">
    <property type="entry name" value="DUF4298"/>
    <property type="match status" value="1"/>
</dbReference>
<proteinExistence type="predicted"/>